<dbReference type="EMBL" id="CP119954">
    <property type="protein sequence ID" value="WFC96638.1"/>
    <property type="molecule type" value="Genomic_DNA"/>
</dbReference>
<organism evidence="7 8">
    <name type="scientific">Malassezia brasiliensis</name>
    <dbReference type="NCBI Taxonomy" id="1821822"/>
    <lineage>
        <taxon>Eukaryota</taxon>
        <taxon>Fungi</taxon>
        <taxon>Dikarya</taxon>
        <taxon>Basidiomycota</taxon>
        <taxon>Ustilaginomycotina</taxon>
        <taxon>Malasseziomycetes</taxon>
        <taxon>Malasseziales</taxon>
        <taxon>Malasseziaceae</taxon>
        <taxon>Malassezia</taxon>
    </lineage>
</organism>
<feature type="transmembrane region" description="Helical" evidence="6">
    <location>
        <begin position="134"/>
        <end position="156"/>
    </location>
</feature>
<feature type="transmembrane region" description="Helical" evidence="6">
    <location>
        <begin position="239"/>
        <end position="263"/>
    </location>
</feature>
<accession>A0AAF0DW82</accession>
<evidence type="ECO:0008006" key="9">
    <source>
        <dbReference type="Google" id="ProtNLM"/>
    </source>
</evidence>
<evidence type="ECO:0000256" key="5">
    <source>
        <dbReference type="SAM" id="MobiDB-lite"/>
    </source>
</evidence>
<dbReference type="InterPro" id="IPR007273">
    <property type="entry name" value="SCAMP"/>
</dbReference>
<dbReference type="PANTHER" id="PTHR10687">
    <property type="entry name" value="SECRETORY CARRIER-ASSOCIATED MEMBRANE PROTEIN SCAMP"/>
    <property type="match status" value="1"/>
</dbReference>
<dbReference type="SUPFAM" id="SSF103473">
    <property type="entry name" value="MFS general substrate transporter"/>
    <property type="match status" value="1"/>
</dbReference>
<keyword evidence="2 6" id="KW-0812">Transmembrane</keyword>
<feature type="transmembrane region" description="Helical" evidence="6">
    <location>
        <begin position="162"/>
        <end position="184"/>
    </location>
</feature>
<comment type="subcellular location">
    <subcellularLocation>
        <location evidence="1">Membrane</location>
        <topology evidence="1">Multi-pass membrane protein</topology>
    </subcellularLocation>
</comment>
<dbReference type="PANTHER" id="PTHR10687:SF90">
    <property type="entry name" value="SECRETORY CARRIER MEMBRANE PROTEIN"/>
    <property type="match status" value="1"/>
</dbReference>
<keyword evidence="3 6" id="KW-1133">Transmembrane helix</keyword>
<keyword evidence="4 6" id="KW-0472">Membrane</keyword>
<reference evidence="7" key="1">
    <citation type="submission" date="2023-03" db="EMBL/GenBank/DDBJ databases">
        <title>Mating type loci evolution in Malassezia.</title>
        <authorList>
            <person name="Coelho M.A."/>
        </authorList>
    </citation>
    <scope>NUCLEOTIDE SEQUENCE</scope>
    <source>
        <strain evidence="7">CBS 14135</strain>
    </source>
</reference>
<evidence type="ECO:0000256" key="2">
    <source>
        <dbReference type="ARBA" id="ARBA00022692"/>
    </source>
</evidence>
<evidence type="ECO:0000313" key="7">
    <source>
        <dbReference type="EMBL" id="WFC96638.1"/>
    </source>
</evidence>
<dbReference type="GO" id="GO:0032588">
    <property type="term" value="C:trans-Golgi network membrane"/>
    <property type="evidence" value="ECO:0007669"/>
    <property type="project" value="TreeGrafter"/>
</dbReference>
<dbReference type="AlphaFoldDB" id="A0AAF0DW82"/>
<keyword evidence="8" id="KW-1185">Reference proteome</keyword>
<feature type="transmembrane region" description="Helical" evidence="6">
    <location>
        <begin position="196"/>
        <end position="219"/>
    </location>
</feature>
<protein>
    <recommendedName>
        <fullName evidence="9">Scamp-domain-containing protein</fullName>
    </recommendedName>
</protein>
<evidence type="ECO:0000256" key="4">
    <source>
        <dbReference type="ARBA" id="ARBA00023136"/>
    </source>
</evidence>
<dbReference type="Pfam" id="PF04144">
    <property type="entry name" value="SCAMP"/>
    <property type="match status" value="1"/>
</dbReference>
<dbReference type="GO" id="GO:0015031">
    <property type="term" value="P:protein transport"/>
    <property type="evidence" value="ECO:0007669"/>
    <property type="project" value="InterPro"/>
</dbReference>
<gene>
    <name evidence="7" type="ORF">MBRA1_003299</name>
</gene>
<evidence type="ECO:0000256" key="6">
    <source>
        <dbReference type="SAM" id="Phobius"/>
    </source>
</evidence>
<evidence type="ECO:0000256" key="1">
    <source>
        <dbReference type="ARBA" id="ARBA00004141"/>
    </source>
</evidence>
<dbReference type="GO" id="GO:0055038">
    <property type="term" value="C:recycling endosome membrane"/>
    <property type="evidence" value="ECO:0007669"/>
    <property type="project" value="TreeGrafter"/>
</dbReference>
<dbReference type="Proteomes" id="UP001216638">
    <property type="component" value="Chromosome 4"/>
</dbReference>
<sequence length="299" mass="33564">MASGRAALDSNPFDDPSVQSAVHGTLDDDLEASPFDTDSLNAKGGLGYAETLDEDEEELYPTSTHGTAPAHAMREDDIARRERELAERERELDARTEHMRKFGRNNWPPFYPLVYHDIDAEIPPDAQETMRHIYYLWLLLIATLIWNVPTVIVMAISSVPNANFIGAIIYLVFIPPLSFMLWYRPVYNGLMKEHSLFYYVYFLFGGFHLLFSLYAVVGYASTGCAGLLSVISAFYNGKWVGGALAIVSSLGFVAQGAGNLWYYRIIYQHNQEKGHTFAQAKAELASHGARAYFLRGSRV</sequence>
<dbReference type="InterPro" id="IPR036259">
    <property type="entry name" value="MFS_trans_sf"/>
</dbReference>
<evidence type="ECO:0000313" key="8">
    <source>
        <dbReference type="Proteomes" id="UP001216638"/>
    </source>
</evidence>
<proteinExistence type="predicted"/>
<name>A0AAF0DW82_9BASI</name>
<feature type="region of interest" description="Disordered" evidence="5">
    <location>
        <begin position="1"/>
        <end position="76"/>
    </location>
</feature>
<evidence type="ECO:0000256" key="3">
    <source>
        <dbReference type="ARBA" id="ARBA00022989"/>
    </source>
</evidence>